<keyword evidence="2" id="KW-1185">Reference proteome</keyword>
<sequence>MHRSGAPYRDCLLKTVYSCCEAEFGYTQVFFWEYLYVGKCLSLEKLHYFDMHEYKTGIHGYSSGYDHVFGSVRGLHCTWLVPLRLFGDQAPVWYSVGIDYEMPELDFDDLVLGSGLCPWSPTIALHISLNSGVEAALICLDSLRLPSRARNPHVGLGISIVKIIKENVFLYHCMNCFRETASSFFQRNH</sequence>
<evidence type="ECO:0000313" key="2">
    <source>
        <dbReference type="Proteomes" id="UP001060085"/>
    </source>
</evidence>
<dbReference type="EMBL" id="CM044701">
    <property type="protein sequence ID" value="KAI5683170.1"/>
    <property type="molecule type" value="Genomic_DNA"/>
</dbReference>
<gene>
    <name evidence="1" type="ORF">M9H77_04398</name>
</gene>
<protein>
    <submittedName>
        <fullName evidence="1">Uncharacterized protein</fullName>
    </submittedName>
</protein>
<comment type="caution">
    <text evidence="1">The sequence shown here is derived from an EMBL/GenBank/DDBJ whole genome shotgun (WGS) entry which is preliminary data.</text>
</comment>
<reference evidence="2" key="1">
    <citation type="journal article" date="2023" name="Nat. Plants">
        <title>Single-cell RNA sequencing provides a high-resolution roadmap for understanding the multicellular compartmentation of specialized metabolism.</title>
        <authorList>
            <person name="Sun S."/>
            <person name="Shen X."/>
            <person name="Li Y."/>
            <person name="Li Y."/>
            <person name="Wang S."/>
            <person name="Li R."/>
            <person name="Zhang H."/>
            <person name="Shen G."/>
            <person name="Guo B."/>
            <person name="Wei J."/>
            <person name="Xu J."/>
            <person name="St-Pierre B."/>
            <person name="Chen S."/>
            <person name="Sun C."/>
        </authorList>
    </citation>
    <scope>NUCLEOTIDE SEQUENCE [LARGE SCALE GENOMIC DNA]</scope>
</reference>
<name>A0ACC0CE59_CATRO</name>
<organism evidence="1 2">
    <name type="scientific">Catharanthus roseus</name>
    <name type="common">Madagascar periwinkle</name>
    <name type="synonym">Vinca rosea</name>
    <dbReference type="NCBI Taxonomy" id="4058"/>
    <lineage>
        <taxon>Eukaryota</taxon>
        <taxon>Viridiplantae</taxon>
        <taxon>Streptophyta</taxon>
        <taxon>Embryophyta</taxon>
        <taxon>Tracheophyta</taxon>
        <taxon>Spermatophyta</taxon>
        <taxon>Magnoliopsida</taxon>
        <taxon>eudicotyledons</taxon>
        <taxon>Gunneridae</taxon>
        <taxon>Pentapetalae</taxon>
        <taxon>asterids</taxon>
        <taxon>lamiids</taxon>
        <taxon>Gentianales</taxon>
        <taxon>Apocynaceae</taxon>
        <taxon>Rauvolfioideae</taxon>
        <taxon>Vinceae</taxon>
        <taxon>Catharanthinae</taxon>
        <taxon>Catharanthus</taxon>
    </lineage>
</organism>
<dbReference type="Proteomes" id="UP001060085">
    <property type="component" value="Linkage Group LG01"/>
</dbReference>
<proteinExistence type="predicted"/>
<evidence type="ECO:0000313" key="1">
    <source>
        <dbReference type="EMBL" id="KAI5683170.1"/>
    </source>
</evidence>
<accession>A0ACC0CE59</accession>